<dbReference type="OrthoDB" id="370421at2"/>
<sequence>MNGVTPTPTPTPLTAALRRVLPTLSPEPRRVAQQILDDPTAVAGLGLAALAERVGTSESTVVRLATSAGYRGYRDLRTQIALAAGAAGDLPSRLVTSDVSRDDDVEATVAKLAAEECAAIGDTAATLDRDALERAADMVVAARSVVVVGIAASGLVALDLAGKLARIGVLAQALVEGHAAMTAAVVLHPDDLLVVVSSSGSTVDVVEPLERARRAGIPTIAVTARPGSPVTAADVTLLSVSARESALRPAAMASRTGQMFVIDVLFTLVSQRTFDRARAAIDESWHALAPRHRRPTGTHTPPEES</sequence>
<dbReference type="CDD" id="cd05013">
    <property type="entry name" value="SIS_RpiR"/>
    <property type="match status" value="1"/>
</dbReference>
<dbReference type="InterPro" id="IPR009057">
    <property type="entry name" value="Homeodomain-like_sf"/>
</dbReference>
<dbReference type="PROSITE" id="PS51071">
    <property type="entry name" value="HTH_RPIR"/>
    <property type="match status" value="1"/>
</dbReference>
<name>H5UMF5_9MICO</name>
<protein>
    <submittedName>
        <fullName evidence="6">Putative RpiR family transcriptional regulator</fullName>
    </submittedName>
</protein>
<dbReference type="GO" id="GO:0003700">
    <property type="term" value="F:DNA-binding transcription factor activity"/>
    <property type="evidence" value="ECO:0007669"/>
    <property type="project" value="InterPro"/>
</dbReference>
<keyword evidence="2" id="KW-0238">DNA-binding</keyword>
<dbReference type="Gene3D" id="3.40.50.10490">
    <property type="entry name" value="Glucose-6-phosphate isomerase like protein, domain 1"/>
    <property type="match status" value="1"/>
</dbReference>
<keyword evidence="3" id="KW-0804">Transcription</keyword>
<evidence type="ECO:0000259" key="4">
    <source>
        <dbReference type="PROSITE" id="PS51071"/>
    </source>
</evidence>
<dbReference type="GO" id="GO:1901135">
    <property type="term" value="P:carbohydrate derivative metabolic process"/>
    <property type="evidence" value="ECO:0007669"/>
    <property type="project" value="InterPro"/>
</dbReference>
<evidence type="ECO:0000256" key="1">
    <source>
        <dbReference type="ARBA" id="ARBA00023015"/>
    </source>
</evidence>
<dbReference type="STRING" id="1089455.MOPEL_001_00310"/>
<comment type="caution">
    <text evidence="6">The sequence shown here is derived from an EMBL/GenBank/DDBJ whole genome shotgun (WGS) entry which is preliminary data.</text>
</comment>
<evidence type="ECO:0000256" key="2">
    <source>
        <dbReference type="ARBA" id="ARBA00023125"/>
    </source>
</evidence>
<dbReference type="InterPro" id="IPR000281">
    <property type="entry name" value="HTH_RpiR"/>
</dbReference>
<dbReference type="AlphaFoldDB" id="H5UMF5"/>
<dbReference type="PANTHER" id="PTHR30514:SF1">
    <property type="entry name" value="HTH-TYPE TRANSCRIPTIONAL REGULATOR HEXR-RELATED"/>
    <property type="match status" value="1"/>
</dbReference>
<dbReference type="GO" id="GO:0097367">
    <property type="term" value="F:carbohydrate derivative binding"/>
    <property type="evidence" value="ECO:0007669"/>
    <property type="project" value="InterPro"/>
</dbReference>
<feature type="domain" description="SIS" evidence="5">
    <location>
        <begin position="135"/>
        <end position="275"/>
    </location>
</feature>
<dbReference type="RefSeq" id="WP_009480847.1">
    <property type="nucleotide sequence ID" value="NZ_BAFE01000001.1"/>
</dbReference>
<dbReference type="PANTHER" id="PTHR30514">
    <property type="entry name" value="GLUCOKINASE"/>
    <property type="match status" value="1"/>
</dbReference>
<gene>
    <name evidence="6" type="ORF">MOPEL_001_00310</name>
</gene>
<organism evidence="6 7">
    <name type="scientific">Mobilicoccus pelagius NBRC 104925</name>
    <dbReference type="NCBI Taxonomy" id="1089455"/>
    <lineage>
        <taxon>Bacteria</taxon>
        <taxon>Bacillati</taxon>
        <taxon>Actinomycetota</taxon>
        <taxon>Actinomycetes</taxon>
        <taxon>Micrococcales</taxon>
        <taxon>Dermatophilaceae</taxon>
        <taxon>Mobilicoccus</taxon>
    </lineage>
</organism>
<dbReference type="InterPro" id="IPR001347">
    <property type="entry name" value="SIS_dom"/>
</dbReference>
<evidence type="ECO:0000313" key="6">
    <source>
        <dbReference type="EMBL" id="GAB46913.1"/>
    </source>
</evidence>
<evidence type="ECO:0000259" key="5">
    <source>
        <dbReference type="PROSITE" id="PS51464"/>
    </source>
</evidence>
<keyword evidence="1" id="KW-0805">Transcription regulation</keyword>
<accession>H5UMF5</accession>
<dbReference type="Pfam" id="PF01418">
    <property type="entry name" value="HTH_6"/>
    <property type="match status" value="1"/>
</dbReference>
<dbReference type="GO" id="GO:0003677">
    <property type="term" value="F:DNA binding"/>
    <property type="evidence" value="ECO:0007669"/>
    <property type="project" value="UniProtKB-KW"/>
</dbReference>
<evidence type="ECO:0000313" key="7">
    <source>
        <dbReference type="Proteomes" id="UP000004367"/>
    </source>
</evidence>
<dbReference type="SUPFAM" id="SSF46689">
    <property type="entry name" value="Homeodomain-like"/>
    <property type="match status" value="1"/>
</dbReference>
<dbReference type="SUPFAM" id="SSF53697">
    <property type="entry name" value="SIS domain"/>
    <property type="match status" value="1"/>
</dbReference>
<dbReference type="InterPro" id="IPR047640">
    <property type="entry name" value="RpiR-like"/>
</dbReference>
<dbReference type="PROSITE" id="PS51464">
    <property type="entry name" value="SIS"/>
    <property type="match status" value="1"/>
</dbReference>
<reference evidence="6 7" key="1">
    <citation type="submission" date="2012-02" db="EMBL/GenBank/DDBJ databases">
        <title>Whole genome shotgun sequence of Mobilicoccus pelagius NBRC 104925.</title>
        <authorList>
            <person name="Yoshida Y."/>
            <person name="Hosoyama A."/>
            <person name="Tsuchikane K."/>
            <person name="Katsumata H."/>
            <person name="Yamazaki S."/>
            <person name="Fujita N."/>
        </authorList>
    </citation>
    <scope>NUCLEOTIDE SEQUENCE [LARGE SCALE GENOMIC DNA]</scope>
    <source>
        <strain evidence="6 7">NBRC 104925</strain>
    </source>
</reference>
<dbReference type="InterPro" id="IPR035472">
    <property type="entry name" value="RpiR-like_SIS"/>
</dbReference>
<dbReference type="eggNOG" id="COG1737">
    <property type="taxonomic scope" value="Bacteria"/>
</dbReference>
<dbReference type="InterPro" id="IPR036388">
    <property type="entry name" value="WH-like_DNA-bd_sf"/>
</dbReference>
<dbReference type="EMBL" id="BAFE01000001">
    <property type="protein sequence ID" value="GAB46913.1"/>
    <property type="molecule type" value="Genomic_DNA"/>
</dbReference>
<dbReference type="Pfam" id="PF01380">
    <property type="entry name" value="SIS"/>
    <property type="match status" value="1"/>
</dbReference>
<dbReference type="InterPro" id="IPR046348">
    <property type="entry name" value="SIS_dom_sf"/>
</dbReference>
<feature type="domain" description="HTH rpiR-type" evidence="4">
    <location>
        <begin position="11"/>
        <end position="87"/>
    </location>
</feature>
<evidence type="ECO:0000256" key="3">
    <source>
        <dbReference type="ARBA" id="ARBA00023163"/>
    </source>
</evidence>
<dbReference type="Gene3D" id="1.10.10.10">
    <property type="entry name" value="Winged helix-like DNA-binding domain superfamily/Winged helix DNA-binding domain"/>
    <property type="match status" value="1"/>
</dbReference>
<keyword evidence="7" id="KW-1185">Reference proteome</keyword>
<proteinExistence type="predicted"/>
<dbReference type="Proteomes" id="UP000004367">
    <property type="component" value="Unassembled WGS sequence"/>
</dbReference>